<evidence type="ECO:0000313" key="1">
    <source>
        <dbReference type="EMBL" id="KZS48418.1"/>
    </source>
</evidence>
<dbReference type="STRING" id="59843.A3958_21190"/>
<dbReference type="RefSeq" id="WP_063479321.1">
    <property type="nucleotide sequence ID" value="NZ_CP147845.1"/>
</dbReference>
<comment type="caution">
    <text evidence="1">The sequence shown here is derived from an EMBL/GenBank/DDBJ whole genome shotgun (WGS) entry which is preliminary data.</text>
</comment>
<name>A0A163LSH3_9BACL</name>
<gene>
    <name evidence="1" type="ORF">AWU65_22010</name>
</gene>
<proteinExistence type="predicted"/>
<evidence type="ECO:0008006" key="3">
    <source>
        <dbReference type="Google" id="ProtNLM"/>
    </source>
</evidence>
<reference evidence="1" key="1">
    <citation type="journal article" date="2016" name="Genome Announc.">
        <title>Draft genomes of two strains of Paenibacillus glucanolyticus with capability to degrade lignocellulose.</title>
        <authorList>
            <person name="Mathews S.L."/>
            <person name="Pawlak J."/>
            <person name="Grunden A.M."/>
        </authorList>
    </citation>
    <scope>NUCLEOTIDE SEQUENCE [LARGE SCALE GENOMIC DNA]</scope>
    <source>
        <strain evidence="1">SLM1</strain>
    </source>
</reference>
<accession>A0A163LSH3</accession>
<dbReference type="EMBL" id="LWMH01000001">
    <property type="protein sequence ID" value="KZS48418.1"/>
    <property type="molecule type" value="Genomic_DNA"/>
</dbReference>
<evidence type="ECO:0000313" key="2">
    <source>
        <dbReference type="Proteomes" id="UP000076796"/>
    </source>
</evidence>
<dbReference type="OrthoDB" id="6691177at2"/>
<organism evidence="1 2">
    <name type="scientific">Paenibacillus glucanolyticus</name>
    <dbReference type="NCBI Taxonomy" id="59843"/>
    <lineage>
        <taxon>Bacteria</taxon>
        <taxon>Bacillati</taxon>
        <taxon>Bacillota</taxon>
        <taxon>Bacilli</taxon>
        <taxon>Bacillales</taxon>
        <taxon>Paenibacillaceae</taxon>
        <taxon>Paenibacillus</taxon>
    </lineage>
</organism>
<dbReference type="AlphaFoldDB" id="A0A163LSH3"/>
<dbReference type="GeneID" id="97556048"/>
<keyword evidence="2" id="KW-1185">Reference proteome</keyword>
<sequence length="94" mass="10938">MDFFYGLKNDYNIFCPNIVIECKNYNDDLANSEVDQLIGRLNKHIGNFGILAARKITDDKLLIQRLKDALRDDKYIIYIVDQDIIKLLELKKSG</sequence>
<protein>
    <recommendedName>
        <fullName evidence="3">Restriction endonuclease type IV Mrr domain-containing protein</fullName>
    </recommendedName>
</protein>
<dbReference type="Proteomes" id="UP000076796">
    <property type="component" value="Unassembled WGS sequence"/>
</dbReference>